<evidence type="ECO:0000313" key="3">
    <source>
        <dbReference type="Proteomes" id="UP000242869"/>
    </source>
</evidence>
<dbReference type="AlphaFoldDB" id="A0A1I5DHD8"/>
<keyword evidence="1" id="KW-0732">Signal</keyword>
<accession>A0A1I5DHD8</accession>
<keyword evidence="3" id="KW-1185">Reference proteome</keyword>
<proteinExistence type="predicted"/>
<evidence type="ECO:0000313" key="2">
    <source>
        <dbReference type="EMBL" id="SFN98649.1"/>
    </source>
</evidence>
<dbReference type="STRING" id="83765.SAMN05660284_02660"/>
<dbReference type="Proteomes" id="UP000242869">
    <property type="component" value="Unassembled WGS sequence"/>
</dbReference>
<dbReference type="OrthoDB" id="8590207at2"/>
<sequence length="107" mass="11839">MRKLLFLFMALLASQAMARLIPANARLGEVSSVAPMQVIIGKDTLRPAPGLRVFSQQNTLIFLHQLPVGSLVNYQLDIRGELFQVWILTPEELKQKGLSSPASTSSY</sequence>
<reference evidence="3" key="1">
    <citation type="submission" date="2016-10" db="EMBL/GenBank/DDBJ databases">
        <authorList>
            <person name="Varghese N."/>
            <person name="Submissions S."/>
        </authorList>
    </citation>
    <scope>NUCLEOTIDE SEQUENCE [LARGE SCALE GENOMIC DNA]</scope>
    <source>
        <strain evidence="3">DSM 6150</strain>
    </source>
</reference>
<feature type="chain" id="PRO_5017229130" evidence="1">
    <location>
        <begin position="19"/>
        <end position="107"/>
    </location>
</feature>
<organism evidence="2 3">
    <name type="scientific">Formivibrio citricus</name>
    <dbReference type="NCBI Taxonomy" id="83765"/>
    <lineage>
        <taxon>Bacteria</taxon>
        <taxon>Pseudomonadati</taxon>
        <taxon>Pseudomonadota</taxon>
        <taxon>Betaproteobacteria</taxon>
        <taxon>Neisseriales</taxon>
        <taxon>Chitinibacteraceae</taxon>
        <taxon>Formivibrio</taxon>
    </lineage>
</organism>
<evidence type="ECO:0000256" key="1">
    <source>
        <dbReference type="SAM" id="SignalP"/>
    </source>
</evidence>
<dbReference type="RefSeq" id="WP_091197755.1">
    <property type="nucleotide sequence ID" value="NZ_FOVE01000025.1"/>
</dbReference>
<name>A0A1I5DHD8_9NEIS</name>
<gene>
    <name evidence="2" type="ORF">SAMN05660284_02660</name>
</gene>
<feature type="signal peptide" evidence="1">
    <location>
        <begin position="1"/>
        <end position="18"/>
    </location>
</feature>
<protein>
    <submittedName>
        <fullName evidence="2">Uncharacterized protein</fullName>
    </submittedName>
</protein>
<dbReference type="EMBL" id="FOVE01000025">
    <property type="protein sequence ID" value="SFN98649.1"/>
    <property type="molecule type" value="Genomic_DNA"/>
</dbReference>